<evidence type="ECO:0000313" key="8">
    <source>
        <dbReference type="Proteomes" id="UP000092600"/>
    </source>
</evidence>
<dbReference type="Pfam" id="PF01535">
    <property type="entry name" value="PPR"/>
    <property type="match status" value="2"/>
</dbReference>
<organism evidence="7 8">
    <name type="scientific">Ananas comosus</name>
    <name type="common">Pineapple</name>
    <name type="synonym">Ananas ananas</name>
    <dbReference type="NCBI Taxonomy" id="4615"/>
    <lineage>
        <taxon>Eukaryota</taxon>
        <taxon>Viridiplantae</taxon>
        <taxon>Streptophyta</taxon>
        <taxon>Embryophyta</taxon>
        <taxon>Tracheophyta</taxon>
        <taxon>Spermatophyta</taxon>
        <taxon>Magnoliopsida</taxon>
        <taxon>Liliopsida</taxon>
        <taxon>Poales</taxon>
        <taxon>Bromeliaceae</taxon>
        <taxon>Bromelioideae</taxon>
        <taxon>Ananas</taxon>
    </lineage>
</organism>
<feature type="repeat" description="PPR" evidence="5">
    <location>
        <begin position="72"/>
        <end position="106"/>
    </location>
</feature>
<feature type="repeat" description="PPR" evidence="5">
    <location>
        <begin position="265"/>
        <end position="299"/>
    </location>
</feature>
<dbReference type="GO" id="GO:0003723">
    <property type="term" value="F:RNA binding"/>
    <property type="evidence" value="ECO:0007669"/>
    <property type="project" value="InterPro"/>
</dbReference>
<dbReference type="EMBL" id="LSRQ01003654">
    <property type="protein sequence ID" value="OAY71043.1"/>
    <property type="molecule type" value="Genomic_DNA"/>
</dbReference>
<sequence length="555" mass="62077">MQRSTLPLGQLIPHLLRSCVFFHQLKQIHGLLLTSSLSLSPTLSSLLLRRATELGSMPYAERLFSSPLHPPHVLLHNAMIRGYAHHGPYENALHLFDEMPLRGLAPNSFTYPYLISACARLGSSGFGKKLHCRVIKDGFDGVPVIGSSLLNFYLELDMSDARRVFDGLALKSVGLWNKMIAEYVNFGDINSAREVFDGMPERDVVSWNAMFSGYVKSKYVEEAKELFQRMPKKDIVSWTAMVRALADSGDLRGARKLFDEMPERNVVSWNCMLASYTQNGKFRQALDLFLRMRSEKVAPDGYTAVSALSACAHLGDLKIGKWIHFNLINSGLRLEAIIGTSLVEMYSKCGDIDRALLTFLKMITKDVFCWNVMIKALAMHGKCADAMKLFALLKRESLVLNDYTFMGILFACSHGGLVEEGKKIFDSMEREFRVRPKIEHFGCLIDMLCRDGRVEEAKRVIKEMPYKPDIAIWGALLGGCRVSNDVVSINKVIEGITQLETEEGGVHALVSNIYAGSGQWNEAESAREKMEDGKALTISRSTEKRLGPQLGPSMT</sequence>
<dbReference type="InterPro" id="IPR011990">
    <property type="entry name" value="TPR-like_helical_dom_sf"/>
</dbReference>
<evidence type="ECO:0000256" key="5">
    <source>
        <dbReference type="PROSITE-ProRule" id="PRU00708"/>
    </source>
</evidence>
<dbReference type="InterPro" id="IPR002885">
    <property type="entry name" value="PPR_rpt"/>
</dbReference>
<dbReference type="PANTHER" id="PTHR47926">
    <property type="entry name" value="PENTATRICOPEPTIDE REPEAT-CONTAINING PROTEIN"/>
    <property type="match status" value="1"/>
</dbReference>
<dbReference type="InterPro" id="IPR046960">
    <property type="entry name" value="PPR_At4g14850-like_plant"/>
</dbReference>
<dbReference type="FunFam" id="1.25.40.10:FF:000333">
    <property type="entry name" value="Pentatricopeptide repeat-containing protein"/>
    <property type="match status" value="1"/>
</dbReference>
<evidence type="ECO:0000256" key="6">
    <source>
        <dbReference type="SAM" id="MobiDB-lite"/>
    </source>
</evidence>
<comment type="similarity">
    <text evidence="4">Belongs to the PPR family. PCMP-E subfamily.</text>
</comment>
<proteinExistence type="inferred from homology"/>
<reference evidence="7 8" key="1">
    <citation type="journal article" date="2016" name="DNA Res.">
        <title>The draft genome of MD-2 pineapple using hybrid error correction of long reads.</title>
        <authorList>
            <person name="Redwan R.M."/>
            <person name="Saidin A."/>
            <person name="Kumar S.V."/>
        </authorList>
    </citation>
    <scope>NUCLEOTIDE SEQUENCE [LARGE SCALE GENOMIC DNA]</scope>
    <source>
        <strain evidence="8">cv. MD2</strain>
        <tissue evidence="7">Leaf</tissue>
    </source>
</reference>
<dbReference type="GO" id="GO:0009451">
    <property type="term" value="P:RNA modification"/>
    <property type="evidence" value="ECO:0007669"/>
    <property type="project" value="InterPro"/>
</dbReference>
<dbReference type="PANTHER" id="PTHR47926:SF403">
    <property type="entry name" value="PENTACOTRIPEPTIDE-REPEAT REGION OF PRORP DOMAIN-CONTAINING PROTEIN"/>
    <property type="match status" value="1"/>
</dbReference>
<dbReference type="NCBIfam" id="TIGR00756">
    <property type="entry name" value="PPR"/>
    <property type="match status" value="6"/>
</dbReference>
<evidence type="ECO:0000256" key="2">
    <source>
        <dbReference type="ARBA" id="ARBA00022737"/>
    </source>
</evidence>
<dbReference type="Pfam" id="PF13041">
    <property type="entry name" value="PPR_2"/>
    <property type="match status" value="3"/>
</dbReference>
<comment type="similarity">
    <text evidence="1">Belongs to the PPR family. PCMP-H subfamily.</text>
</comment>
<accession>A0A199V234</accession>
<dbReference type="Proteomes" id="UP000092600">
    <property type="component" value="Unassembled WGS sequence"/>
</dbReference>
<feature type="repeat" description="PPR" evidence="5">
    <location>
        <begin position="366"/>
        <end position="400"/>
    </location>
</feature>
<dbReference type="Gene3D" id="1.25.40.10">
    <property type="entry name" value="Tetratricopeptide repeat domain"/>
    <property type="match status" value="4"/>
</dbReference>
<evidence type="ECO:0000256" key="1">
    <source>
        <dbReference type="ARBA" id="ARBA00006643"/>
    </source>
</evidence>
<dbReference type="SUPFAM" id="SSF48452">
    <property type="entry name" value="TPR-like"/>
    <property type="match status" value="1"/>
</dbReference>
<dbReference type="FunFam" id="1.25.40.10:FF:000212">
    <property type="entry name" value="Pentatricopeptide repeat-containing protein At2g03380, mitochondrial"/>
    <property type="match status" value="1"/>
</dbReference>
<name>A0A199V234_ANACO</name>
<dbReference type="PROSITE" id="PS51375">
    <property type="entry name" value="PPR"/>
    <property type="match status" value="5"/>
</dbReference>
<comment type="caution">
    <text evidence="7">The sequence shown here is derived from an EMBL/GenBank/DDBJ whole genome shotgun (WGS) entry which is preliminary data.</text>
</comment>
<evidence type="ECO:0000256" key="4">
    <source>
        <dbReference type="ARBA" id="ARBA00061659"/>
    </source>
</evidence>
<feature type="repeat" description="PPR" evidence="5">
    <location>
        <begin position="203"/>
        <end position="237"/>
    </location>
</feature>
<evidence type="ECO:0000313" key="7">
    <source>
        <dbReference type="EMBL" id="OAY71043.1"/>
    </source>
</evidence>
<keyword evidence="2" id="KW-0677">Repeat</keyword>
<dbReference type="Pfam" id="PF12854">
    <property type="entry name" value="PPR_1"/>
    <property type="match status" value="1"/>
</dbReference>
<feature type="repeat" description="PPR" evidence="5">
    <location>
        <begin position="437"/>
        <end position="467"/>
    </location>
</feature>
<feature type="region of interest" description="Disordered" evidence="6">
    <location>
        <begin position="532"/>
        <end position="555"/>
    </location>
</feature>
<evidence type="ECO:0000256" key="3">
    <source>
        <dbReference type="ARBA" id="ARBA00022946"/>
    </source>
</evidence>
<dbReference type="AlphaFoldDB" id="A0A199V234"/>
<gene>
    <name evidence="7" type="ORF">ACMD2_10046</name>
</gene>
<keyword evidence="3" id="KW-0809">Transit peptide</keyword>
<protein>
    <submittedName>
        <fullName evidence="7">Pentatricopeptide repeat-containing protein</fullName>
    </submittedName>
</protein>